<evidence type="ECO:0000256" key="1">
    <source>
        <dbReference type="SAM" id="MobiDB-lite"/>
    </source>
</evidence>
<proteinExistence type="predicted"/>
<dbReference type="Proteomes" id="UP000799118">
    <property type="component" value="Unassembled WGS sequence"/>
</dbReference>
<sequence>MSSVGSFSQDSDNISRTNDPFDGYEGDNGHEGNDQEPESDYNDRQGVQYEPVLTALFPHLPAGQKRHQNAARPKVTGKTFFISEYACMGEFMEEVTQSVKGLGNLPVPWDFKIIAGDFRSSLFKVIWSVRGKQGLLADEAGYNDMLKQTKGSIKLSIEELEPPPGQVLNKNLGPELEPATMVKKKSKKKHESSEEEDKILEFINKLITHHTSHTANVDIDNPPPGIEVENDNDDDDVGMLAKWRVSLLQQAH</sequence>
<dbReference type="OrthoDB" id="2965364at2759"/>
<dbReference type="EMBL" id="ML769639">
    <property type="protein sequence ID" value="KAE9391007.1"/>
    <property type="molecule type" value="Genomic_DNA"/>
</dbReference>
<evidence type="ECO:0000313" key="2">
    <source>
        <dbReference type="EMBL" id="KAE9391007.1"/>
    </source>
</evidence>
<accession>A0A6A4H1D2</accession>
<gene>
    <name evidence="2" type="ORF">BT96DRAFT_1001760</name>
</gene>
<name>A0A6A4H1D2_9AGAR</name>
<reference evidence="2" key="1">
    <citation type="journal article" date="2019" name="Environ. Microbiol.">
        <title>Fungal ecological strategies reflected in gene transcription - a case study of two litter decomposers.</title>
        <authorList>
            <person name="Barbi F."/>
            <person name="Kohler A."/>
            <person name="Barry K."/>
            <person name="Baskaran P."/>
            <person name="Daum C."/>
            <person name="Fauchery L."/>
            <person name="Ihrmark K."/>
            <person name="Kuo A."/>
            <person name="LaButti K."/>
            <person name="Lipzen A."/>
            <person name="Morin E."/>
            <person name="Grigoriev I.V."/>
            <person name="Henrissat B."/>
            <person name="Lindahl B."/>
            <person name="Martin F."/>
        </authorList>
    </citation>
    <scope>NUCLEOTIDE SEQUENCE</scope>
    <source>
        <strain evidence="2">JB14</strain>
    </source>
</reference>
<evidence type="ECO:0000313" key="3">
    <source>
        <dbReference type="Proteomes" id="UP000799118"/>
    </source>
</evidence>
<dbReference type="AlphaFoldDB" id="A0A6A4H1D2"/>
<feature type="region of interest" description="Disordered" evidence="1">
    <location>
        <begin position="1"/>
        <end position="42"/>
    </location>
</feature>
<protein>
    <submittedName>
        <fullName evidence="2">Uncharacterized protein</fullName>
    </submittedName>
</protein>
<organism evidence="2 3">
    <name type="scientific">Gymnopus androsaceus JB14</name>
    <dbReference type="NCBI Taxonomy" id="1447944"/>
    <lineage>
        <taxon>Eukaryota</taxon>
        <taxon>Fungi</taxon>
        <taxon>Dikarya</taxon>
        <taxon>Basidiomycota</taxon>
        <taxon>Agaricomycotina</taxon>
        <taxon>Agaricomycetes</taxon>
        <taxon>Agaricomycetidae</taxon>
        <taxon>Agaricales</taxon>
        <taxon>Marasmiineae</taxon>
        <taxon>Omphalotaceae</taxon>
        <taxon>Gymnopus</taxon>
    </lineage>
</organism>
<keyword evidence="3" id="KW-1185">Reference proteome</keyword>
<feature type="compositionally biased region" description="Polar residues" evidence="1">
    <location>
        <begin position="1"/>
        <end position="18"/>
    </location>
</feature>